<dbReference type="EMBL" id="BAABDD010000006">
    <property type="protein sequence ID" value="GAA3737625.1"/>
    <property type="molecule type" value="Genomic_DNA"/>
</dbReference>
<dbReference type="Proteomes" id="UP001500908">
    <property type="component" value="Unassembled WGS sequence"/>
</dbReference>
<gene>
    <name evidence="2" type="ORF">GCM10022402_17000</name>
</gene>
<feature type="compositionally biased region" description="Low complexity" evidence="1">
    <location>
        <begin position="45"/>
        <end position="59"/>
    </location>
</feature>
<organism evidence="2 3">
    <name type="scientific">Salinactinospora qingdaonensis</name>
    <dbReference type="NCBI Taxonomy" id="702744"/>
    <lineage>
        <taxon>Bacteria</taxon>
        <taxon>Bacillati</taxon>
        <taxon>Actinomycetota</taxon>
        <taxon>Actinomycetes</taxon>
        <taxon>Streptosporangiales</taxon>
        <taxon>Nocardiopsidaceae</taxon>
        <taxon>Salinactinospora</taxon>
    </lineage>
</organism>
<feature type="region of interest" description="Disordered" evidence="1">
    <location>
        <begin position="1"/>
        <end position="60"/>
    </location>
</feature>
<proteinExistence type="predicted"/>
<reference evidence="3" key="1">
    <citation type="journal article" date="2019" name="Int. J. Syst. Evol. Microbiol.">
        <title>The Global Catalogue of Microorganisms (GCM) 10K type strain sequencing project: providing services to taxonomists for standard genome sequencing and annotation.</title>
        <authorList>
            <consortium name="The Broad Institute Genomics Platform"/>
            <consortium name="The Broad Institute Genome Sequencing Center for Infectious Disease"/>
            <person name="Wu L."/>
            <person name="Ma J."/>
        </authorList>
    </citation>
    <scope>NUCLEOTIDE SEQUENCE [LARGE SCALE GENOMIC DNA]</scope>
    <source>
        <strain evidence="3">JCM 17137</strain>
    </source>
</reference>
<feature type="compositionally biased region" description="Basic and acidic residues" evidence="1">
    <location>
        <begin position="1"/>
        <end position="16"/>
    </location>
</feature>
<comment type="caution">
    <text evidence="2">The sequence shown here is derived from an EMBL/GenBank/DDBJ whole genome shotgun (WGS) entry which is preliminary data.</text>
</comment>
<protein>
    <submittedName>
        <fullName evidence="2">Uncharacterized protein</fullName>
    </submittedName>
</protein>
<evidence type="ECO:0000256" key="1">
    <source>
        <dbReference type="SAM" id="MobiDB-lite"/>
    </source>
</evidence>
<name>A0ABP7FE74_9ACTN</name>
<evidence type="ECO:0000313" key="2">
    <source>
        <dbReference type="EMBL" id="GAA3737625.1"/>
    </source>
</evidence>
<keyword evidence="3" id="KW-1185">Reference proteome</keyword>
<evidence type="ECO:0000313" key="3">
    <source>
        <dbReference type="Proteomes" id="UP001500908"/>
    </source>
</evidence>
<accession>A0ABP7FE74</accession>
<sequence>MDPRDDRVPSHRDRWHGVPGESADASAGWGVPRHGPPSSTSYTSGRAAAHGPRAPAARGLLRDAVTLHSAVNRRPQLRRT</sequence>